<gene>
    <name evidence="2" type="ORF">D2962_05740</name>
</gene>
<sequence>MKKSIALTVVTVTLVLCAIGLAVVLWTYPSLIPSGIKKSTDVESQVPAKNGQENKDNTPSKNEQDGQKPDESKASNGQSPGEQQEKEIDTSKIGIAGISLGDPKDKVKEYLGDDYKETYQEEGGYFGEAYYVWDYSNKGITFIIGKDSGKVLEIELTGVELSTNMGDKVGDTAKDILEKYRAKYKEPTSIHTNEKLEGWFDLGDTLLIIFDFDKDDGSLVNGKIQPDSKVEMIKLTSSMFLD</sequence>
<reference evidence="2 3" key="1">
    <citation type="submission" date="2018-10" db="EMBL/GenBank/DDBJ databases">
        <authorList>
            <person name="Zhang X."/>
        </authorList>
    </citation>
    <scope>NUCLEOTIDE SEQUENCE [LARGE SCALE GENOMIC DNA]</scope>
    <source>
        <strain evidence="2 3">SK-G1</strain>
    </source>
</reference>
<proteinExistence type="predicted"/>
<accession>A0A3G2R465</accession>
<feature type="compositionally biased region" description="Basic and acidic residues" evidence="1">
    <location>
        <begin position="52"/>
        <end position="73"/>
    </location>
</feature>
<dbReference type="Proteomes" id="UP000280960">
    <property type="component" value="Chromosome"/>
</dbReference>
<evidence type="ECO:0000256" key="1">
    <source>
        <dbReference type="SAM" id="MobiDB-lite"/>
    </source>
</evidence>
<dbReference type="RefSeq" id="WP_122014429.1">
    <property type="nucleotide sequence ID" value="NZ_CP033169.1"/>
</dbReference>
<dbReference type="KEGG" id="bacg:D2962_05740"/>
<evidence type="ECO:0000313" key="2">
    <source>
        <dbReference type="EMBL" id="AYO30182.1"/>
    </source>
</evidence>
<feature type="region of interest" description="Disordered" evidence="1">
    <location>
        <begin position="39"/>
        <end position="88"/>
    </location>
</feature>
<organism evidence="2 3">
    <name type="scientific">Biomaibacter acetigenes</name>
    <dbReference type="NCBI Taxonomy" id="2316383"/>
    <lineage>
        <taxon>Bacteria</taxon>
        <taxon>Bacillati</taxon>
        <taxon>Bacillota</taxon>
        <taxon>Clostridia</taxon>
        <taxon>Thermosediminibacterales</taxon>
        <taxon>Tepidanaerobacteraceae</taxon>
        <taxon>Biomaibacter</taxon>
    </lineage>
</organism>
<dbReference type="EMBL" id="CP033169">
    <property type="protein sequence ID" value="AYO30182.1"/>
    <property type="molecule type" value="Genomic_DNA"/>
</dbReference>
<dbReference type="AlphaFoldDB" id="A0A3G2R465"/>
<name>A0A3G2R465_9FIRM</name>
<keyword evidence="3" id="KW-1185">Reference proteome</keyword>
<protein>
    <submittedName>
        <fullName evidence="2">Uncharacterized protein</fullName>
    </submittedName>
</protein>
<evidence type="ECO:0000313" key="3">
    <source>
        <dbReference type="Proteomes" id="UP000280960"/>
    </source>
</evidence>